<gene>
    <name evidence="2" type="ORF">GFER_09260</name>
</gene>
<dbReference type="PROSITE" id="PS51340">
    <property type="entry name" value="MOSC"/>
    <property type="match status" value="1"/>
</dbReference>
<feature type="domain" description="MOSC" evidence="1">
    <location>
        <begin position="20"/>
        <end position="145"/>
    </location>
</feature>
<comment type="caution">
    <text evidence="2">The sequence shown here is derived from an EMBL/GenBank/DDBJ whole genome shotgun (WGS) entry which is preliminary data.</text>
</comment>
<dbReference type="Proteomes" id="UP000035068">
    <property type="component" value="Unassembled WGS sequence"/>
</dbReference>
<accession>A0A0C2HU98</accession>
<proteinExistence type="predicted"/>
<dbReference type="RefSeq" id="WP_040098884.1">
    <property type="nucleotide sequence ID" value="NZ_JWJD01000003.1"/>
</dbReference>
<dbReference type="GO" id="GO:0003824">
    <property type="term" value="F:catalytic activity"/>
    <property type="evidence" value="ECO:0007669"/>
    <property type="project" value="InterPro"/>
</dbReference>
<dbReference type="InterPro" id="IPR005302">
    <property type="entry name" value="MoCF_Sase_C"/>
</dbReference>
<dbReference type="Pfam" id="PF03473">
    <property type="entry name" value="MOSC"/>
    <property type="match status" value="1"/>
</dbReference>
<keyword evidence="3" id="KW-1185">Reference proteome</keyword>
<dbReference type="Gene3D" id="2.40.33.20">
    <property type="entry name" value="PK beta-barrel domain-like"/>
    <property type="match status" value="1"/>
</dbReference>
<dbReference type="PANTHER" id="PTHR36930">
    <property type="entry name" value="METAL-SULFUR CLUSTER BIOSYNTHESIS PROTEINS YUAD-RELATED"/>
    <property type="match status" value="1"/>
</dbReference>
<evidence type="ECO:0000313" key="3">
    <source>
        <dbReference type="Proteomes" id="UP000035068"/>
    </source>
</evidence>
<protein>
    <submittedName>
        <fullName evidence="2">Molybdenum cofactor sulfurase</fullName>
    </submittedName>
</protein>
<dbReference type="SUPFAM" id="SSF50800">
    <property type="entry name" value="PK beta-barrel domain-like"/>
    <property type="match status" value="1"/>
</dbReference>
<dbReference type="PANTHER" id="PTHR36930:SF1">
    <property type="entry name" value="MOSC DOMAIN-CONTAINING PROTEIN"/>
    <property type="match status" value="1"/>
</dbReference>
<dbReference type="InterPro" id="IPR011037">
    <property type="entry name" value="Pyrv_Knase-like_insert_dom_sf"/>
</dbReference>
<dbReference type="GO" id="GO:0030170">
    <property type="term" value="F:pyridoxal phosphate binding"/>
    <property type="evidence" value="ECO:0007669"/>
    <property type="project" value="InterPro"/>
</dbReference>
<dbReference type="AlphaFoldDB" id="A0A0C2HU98"/>
<dbReference type="EMBL" id="JWJD01000003">
    <property type="protein sequence ID" value="KIH76412.1"/>
    <property type="molecule type" value="Genomic_DNA"/>
</dbReference>
<dbReference type="InterPro" id="IPR052716">
    <property type="entry name" value="MOSC_domain"/>
</dbReference>
<organism evidence="2 3">
    <name type="scientific">Geoalkalibacter ferrihydriticus DSM 17813</name>
    <dbReference type="NCBI Taxonomy" id="1121915"/>
    <lineage>
        <taxon>Bacteria</taxon>
        <taxon>Pseudomonadati</taxon>
        <taxon>Thermodesulfobacteriota</taxon>
        <taxon>Desulfuromonadia</taxon>
        <taxon>Desulfuromonadales</taxon>
        <taxon>Geoalkalibacteraceae</taxon>
        <taxon>Geoalkalibacter</taxon>
    </lineage>
</organism>
<evidence type="ECO:0000313" key="2">
    <source>
        <dbReference type="EMBL" id="KIH76412.1"/>
    </source>
</evidence>
<evidence type="ECO:0000259" key="1">
    <source>
        <dbReference type="PROSITE" id="PS51340"/>
    </source>
</evidence>
<reference evidence="2 3" key="1">
    <citation type="submission" date="2014-12" db="EMBL/GenBank/DDBJ databases">
        <title>Genomes of Geoalkalibacter ferrihydriticus and Geoalkalibacter subterraneus, two haloalkaliphilic metal-reducing members of the Geobacteraceae.</title>
        <authorList>
            <person name="Badalamenti J.P."/>
            <person name="Torres C.I."/>
            <person name="Krajmalnik-Brown R."/>
            <person name="Bond D.R."/>
        </authorList>
    </citation>
    <scope>NUCLEOTIDE SEQUENCE [LARGE SCALE GENOMIC DNA]</scope>
    <source>
        <strain evidence="2 3">DSM 17813</strain>
    </source>
</reference>
<sequence length="156" mass="16153">MQQGEVVAVCTSPGKGERKKDVGQGVLVAGFGLEGDGHGGDWHRQVSLLGMESIGKMRAAGLDVGPGDFAENLTTRGLDLCHLPLGTVLQVGREALLEITQIGKICHDRCAIYYQAGDCVMPKEGIFAVVRQGGPVAGGDPVVVLKMGTGVSEAAP</sequence>
<dbReference type="GO" id="GO:0030151">
    <property type="term" value="F:molybdenum ion binding"/>
    <property type="evidence" value="ECO:0007669"/>
    <property type="project" value="InterPro"/>
</dbReference>
<name>A0A0C2HU98_9BACT</name>